<accession>D4H2U9</accession>
<dbReference type="InParanoid" id="D4H2U9"/>
<evidence type="ECO:0000313" key="1">
    <source>
        <dbReference type="EMBL" id="ADD68972.1"/>
    </source>
</evidence>
<dbReference type="KEGG" id="dap:Dacet_2210"/>
<sequence>MSVFSWLAGKINSGCDLSVFDMKDLSRETLAKECHRFMEKGSFVRLSADGIAAGVVITNEAHTGNDKGGAEVSAS</sequence>
<evidence type="ECO:0000313" key="2">
    <source>
        <dbReference type="Proteomes" id="UP000002012"/>
    </source>
</evidence>
<organism evidence="1 2">
    <name type="scientific">Denitrovibrio acetiphilus (strain DSM 12809 / NBRC 114555 / N2460)</name>
    <dbReference type="NCBI Taxonomy" id="522772"/>
    <lineage>
        <taxon>Bacteria</taxon>
        <taxon>Pseudomonadati</taxon>
        <taxon>Deferribacterota</taxon>
        <taxon>Deferribacteres</taxon>
        <taxon>Deferribacterales</taxon>
        <taxon>Geovibrionaceae</taxon>
        <taxon>Denitrovibrio</taxon>
    </lineage>
</organism>
<name>D4H2U9_DENA2</name>
<dbReference type="PaxDb" id="522772-Dacet_2210"/>
<gene>
    <name evidence="1" type="ordered locus">Dacet_2210</name>
</gene>
<keyword evidence="2" id="KW-1185">Reference proteome</keyword>
<dbReference type="Proteomes" id="UP000002012">
    <property type="component" value="Chromosome"/>
</dbReference>
<dbReference type="STRING" id="522772.Dacet_2210"/>
<dbReference type="EMBL" id="CP001968">
    <property type="protein sequence ID" value="ADD68972.1"/>
    <property type="molecule type" value="Genomic_DNA"/>
</dbReference>
<dbReference type="HOGENOM" id="CLU_2665072_0_0_0"/>
<dbReference type="RefSeq" id="WP_013011475.1">
    <property type="nucleotide sequence ID" value="NC_013943.1"/>
</dbReference>
<dbReference type="AlphaFoldDB" id="D4H2U9"/>
<proteinExistence type="predicted"/>
<reference evidence="1 2" key="1">
    <citation type="journal article" date="2010" name="Stand. Genomic Sci.">
        <title>Complete genome sequence of Denitrovibrio acetiphilus type strain (N2460).</title>
        <authorList>
            <person name="Kiss H."/>
            <person name="Lang E."/>
            <person name="Lapidus A."/>
            <person name="Copeland A."/>
            <person name="Nolan M."/>
            <person name="Glavina Del Rio T."/>
            <person name="Chen F."/>
            <person name="Lucas S."/>
            <person name="Tice H."/>
            <person name="Cheng J.F."/>
            <person name="Han C."/>
            <person name="Goodwin L."/>
            <person name="Pitluck S."/>
            <person name="Liolios K."/>
            <person name="Pati A."/>
            <person name="Ivanova N."/>
            <person name="Mavromatis K."/>
            <person name="Chen A."/>
            <person name="Palaniappan K."/>
            <person name="Land M."/>
            <person name="Hauser L."/>
            <person name="Chang Y.J."/>
            <person name="Jeffries C.D."/>
            <person name="Detter J.C."/>
            <person name="Brettin T."/>
            <person name="Spring S."/>
            <person name="Rohde M."/>
            <person name="Goker M."/>
            <person name="Woyke T."/>
            <person name="Bristow J."/>
            <person name="Eisen J.A."/>
            <person name="Markowitz V."/>
            <person name="Hugenholtz P."/>
            <person name="Kyrpides N.C."/>
            <person name="Klenk H.P."/>
        </authorList>
    </citation>
    <scope>NUCLEOTIDE SEQUENCE [LARGE SCALE GENOMIC DNA]</scope>
    <source>
        <strain evidence="2">DSM 12809 / NBRC 114555 / N2460</strain>
    </source>
</reference>
<protein>
    <submittedName>
        <fullName evidence="1">Uncharacterized protein</fullName>
    </submittedName>
</protein>